<evidence type="ECO:0000259" key="3">
    <source>
        <dbReference type="PROSITE" id="PS01124"/>
    </source>
</evidence>
<dbReference type="SUPFAM" id="SSF46689">
    <property type="entry name" value="Homeodomain-like"/>
    <property type="match status" value="1"/>
</dbReference>
<proteinExistence type="predicted"/>
<dbReference type="RefSeq" id="WP_311557551.1">
    <property type="nucleotide sequence ID" value="NZ_JAVREJ010000012.1"/>
</dbReference>
<evidence type="ECO:0000313" key="5">
    <source>
        <dbReference type="Proteomes" id="UP001183202"/>
    </source>
</evidence>
<dbReference type="Gene3D" id="1.10.10.60">
    <property type="entry name" value="Homeodomain-like"/>
    <property type="match status" value="1"/>
</dbReference>
<accession>A0ABU2NBR6</accession>
<reference evidence="5" key="1">
    <citation type="submission" date="2023-07" db="EMBL/GenBank/DDBJ databases">
        <title>30 novel species of actinomycetes from the DSMZ collection.</title>
        <authorList>
            <person name="Nouioui I."/>
        </authorList>
    </citation>
    <scope>NUCLEOTIDE SEQUENCE [LARGE SCALE GENOMIC DNA]</scope>
    <source>
        <strain evidence="5">DSM 45834</strain>
    </source>
</reference>
<dbReference type="PROSITE" id="PS01124">
    <property type="entry name" value="HTH_ARAC_FAMILY_2"/>
    <property type="match status" value="1"/>
</dbReference>
<dbReference type="EMBL" id="JAVREJ010000012">
    <property type="protein sequence ID" value="MDT0351304.1"/>
    <property type="molecule type" value="Genomic_DNA"/>
</dbReference>
<comment type="caution">
    <text evidence="4">The sequence shown here is derived from an EMBL/GenBank/DDBJ whole genome shotgun (WGS) entry which is preliminary data.</text>
</comment>
<dbReference type="Pfam" id="PF01965">
    <property type="entry name" value="DJ-1_PfpI"/>
    <property type="match status" value="1"/>
</dbReference>
<dbReference type="InterPro" id="IPR029062">
    <property type="entry name" value="Class_I_gatase-like"/>
</dbReference>
<protein>
    <submittedName>
        <fullName evidence="4">DJ-1/PfpI family protein</fullName>
    </submittedName>
</protein>
<keyword evidence="1" id="KW-0805">Transcription regulation</keyword>
<evidence type="ECO:0000256" key="2">
    <source>
        <dbReference type="ARBA" id="ARBA00023163"/>
    </source>
</evidence>
<dbReference type="CDD" id="cd03137">
    <property type="entry name" value="GATase1_AraC_1"/>
    <property type="match status" value="1"/>
</dbReference>
<dbReference type="PANTHER" id="PTHR43130">
    <property type="entry name" value="ARAC-FAMILY TRANSCRIPTIONAL REGULATOR"/>
    <property type="match status" value="1"/>
</dbReference>
<dbReference type="InterPro" id="IPR018060">
    <property type="entry name" value="HTH_AraC"/>
</dbReference>
<dbReference type="Pfam" id="PF12833">
    <property type="entry name" value="HTH_18"/>
    <property type="match status" value="1"/>
</dbReference>
<evidence type="ECO:0000256" key="1">
    <source>
        <dbReference type="ARBA" id="ARBA00023015"/>
    </source>
</evidence>
<dbReference type="InterPro" id="IPR052158">
    <property type="entry name" value="INH-QAR"/>
</dbReference>
<keyword evidence="2" id="KW-0804">Transcription</keyword>
<dbReference type="PANTHER" id="PTHR43130:SF3">
    <property type="entry name" value="HTH-TYPE TRANSCRIPTIONAL REGULATOR RV1931C"/>
    <property type="match status" value="1"/>
</dbReference>
<dbReference type="SMART" id="SM00342">
    <property type="entry name" value="HTH_ARAC"/>
    <property type="match status" value="1"/>
</dbReference>
<name>A0ABU2NBR6_9PSEU</name>
<dbReference type="SUPFAM" id="SSF52317">
    <property type="entry name" value="Class I glutamine amidotransferase-like"/>
    <property type="match status" value="1"/>
</dbReference>
<dbReference type="Proteomes" id="UP001183202">
    <property type="component" value="Unassembled WGS sequence"/>
</dbReference>
<dbReference type="InterPro" id="IPR002818">
    <property type="entry name" value="DJ-1/PfpI"/>
</dbReference>
<organism evidence="4 5">
    <name type="scientific">Pseudonocardia charpentierae</name>
    <dbReference type="NCBI Taxonomy" id="3075545"/>
    <lineage>
        <taxon>Bacteria</taxon>
        <taxon>Bacillati</taxon>
        <taxon>Actinomycetota</taxon>
        <taxon>Actinomycetes</taxon>
        <taxon>Pseudonocardiales</taxon>
        <taxon>Pseudonocardiaceae</taxon>
        <taxon>Pseudonocardia</taxon>
    </lineage>
</organism>
<dbReference type="Gene3D" id="3.40.50.880">
    <property type="match status" value="1"/>
</dbReference>
<gene>
    <name evidence="4" type="ORF">RM445_17380</name>
</gene>
<dbReference type="InterPro" id="IPR009057">
    <property type="entry name" value="Homeodomain-like_sf"/>
</dbReference>
<evidence type="ECO:0000313" key="4">
    <source>
        <dbReference type="EMBL" id="MDT0351304.1"/>
    </source>
</evidence>
<keyword evidence="5" id="KW-1185">Reference proteome</keyword>
<feature type="domain" description="HTH araC/xylS-type" evidence="3">
    <location>
        <begin position="225"/>
        <end position="316"/>
    </location>
</feature>
<sequence length="316" mass="33563">MPLPRTVAFAVPKDVHLLDLAGPAQVFSTADDVLGGDVGGAYRLAYVSLDGTEGVVSHQGLPLAVRPDWPALSARDLVVVPGWRVGGRSAARPLSAAAEAALRAHHDRGGRVASVCAGAFALAATGLLDGRRATTHHDVQDELARRHPAVQVVRDVLFVVDGRVATSAGIASGIDLALHLVAADHGPAVAARVARTLVVPARRNGSDPQASAMLRHRDHLADLVHRAQDVLDARFAEPLRLDELAGLLQVSPRTLTRRFRAATGLTPLGYQQELRLERAAGLREQGWTQDAAARAAGMADARVLRRLRTTSMHLTE</sequence>